<sequence>MLIGPLGQSKGKDIICVQNMESMVDDKISNGIYLYS</sequence>
<evidence type="ECO:0000313" key="1">
    <source>
        <dbReference type="EMBL" id="OTF73635.1"/>
    </source>
</evidence>
<keyword evidence="2" id="KW-1185">Reference proteome</keyword>
<proteinExistence type="predicted"/>
<dbReference type="EMBL" id="MUJZ01050723">
    <property type="protein sequence ID" value="OTF73635.1"/>
    <property type="molecule type" value="Genomic_DNA"/>
</dbReference>
<name>A0A1Y3B2T5_EURMA</name>
<reference evidence="1 2" key="1">
    <citation type="submission" date="2017-03" db="EMBL/GenBank/DDBJ databases">
        <title>Genome Survey of Euroglyphus maynei.</title>
        <authorList>
            <person name="Arlian L.G."/>
            <person name="Morgan M.S."/>
            <person name="Rider S.D."/>
        </authorList>
    </citation>
    <scope>NUCLEOTIDE SEQUENCE [LARGE SCALE GENOMIC DNA]</scope>
    <source>
        <strain evidence="1">Arlian Lab</strain>
        <tissue evidence="1">Whole body</tissue>
    </source>
</reference>
<evidence type="ECO:0000313" key="2">
    <source>
        <dbReference type="Proteomes" id="UP000194236"/>
    </source>
</evidence>
<comment type="caution">
    <text evidence="1">The sequence shown here is derived from an EMBL/GenBank/DDBJ whole genome shotgun (WGS) entry which is preliminary data.</text>
</comment>
<accession>A0A1Y3B2T5</accession>
<organism evidence="1 2">
    <name type="scientific">Euroglyphus maynei</name>
    <name type="common">Mayne's house dust mite</name>
    <dbReference type="NCBI Taxonomy" id="6958"/>
    <lineage>
        <taxon>Eukaryota</taxon>
        <taxon>Metazoa</taxon>
        <taxon>Ecdysozoa</taxon>
        <taxon>Arthropoda</taxon>
        <taxon>Chelicerata</taxon>
        <taxon>Arachnida</taxon>
        <taxon>Acari</taxon>
        <taxon>Acariformes</taxon>
        <taxon>Sarcoptiformes</taxon>
        <taxon>Astigmata</taxon>
        <taxon>Psoroptidia</taxon>
        <taxon>Analgoidea</taxon>
        <taxon>Pyroglyphidae</taxon>
        <taxon>Pyroglyphinae</taxon>
        <taxon>Euroglyphus</taxon>
    </lineage>
</organism>
<protein>
    <submittedName>
        <fullName evidence="1">Uncharacterized protein</fullName>
    </submittedName>
</protein>
<dbReference type="Proteomes" id="UP000194236">
    <property type="component" value="Unassembled WGS sequence"/>
</dbReference>
<dbReference type="AlphaFoldDB" id="A0A1Y3B2T5"/>
<gene>
    <name evidence="1" type="ORF">BLA29_014746</name>
</gene>